<accession>A0A074ZGB6</accession>
<evidence type="ECO:0000313" key="1">
    <source>
        <dbReference type="EMBL" id="KER24682.1"/>
    </source>
</evidence>
<reference evidence="1 2" key="1">
    <citation type="submission" date="2013-11" db="EMBL/GenBank/DDBJ databases">
        <title>Opisthorchis viverrini - life in the bile duct.</title>
        <authorList>
            <person name="Young N.D."/>
            <person name="Nagarajan N."/>
            <person name="Lin S.J."/>
            <person name="Korhonen P.K."/>
            <person name="Jex A.R."/>
            <person name="Hall R.S."/>
            <person name="Safavi-Hemami H."/>
            <person name="Kaewkong W."/>
            <person name="Bertrand D."/>
            <person name="Gao S."/>
            <person name="Seet Q."/>
            <person name="Wongkham S."/>
            <person name="Teh B.T."/>
            <person name="Wongkham C."/>
            <person name="Intapan P.M."/>
            <person name="Maleewong W."/>
            <person name="Yang X."/>
            <person name="Hu M."/>
            <person name="Wang Z."/>
            <person name="Hofmann A."/>
            <person name="Sternberg P.W."/>
            <person name="Tan P."/>
            <person name="Wang J."/>
            <person name="Gasser R.B."/>
        </authorList>
    </citation>
    <scope>NUCLEOTIDE SEQUENCE [LARGE SCALE GENOMIC DNA]</scope>
</reference>
<dbReference type="CTD" id="20321906"/>
<protein>
    <submittedName>
        <fullName evidence="1">Uncharacterized protein</fullName>
    </submittedName>
</protein>
<dbReference type="AlphaFoldDB" id="A0A074ZGB6"/>
<keyword evidence="2" id="KW-1185">Reference proteome</keyword>
<gene>
    <name evidence="1" type="ORF">T265_07727</name>
</gene>
<dbReference type="GeneID" id="20321906"/>
<dbReference type="EMBL" id="KL596801">
    <property type="protein sequence ID" value="KER24682.1"/>
    <property type="molecule type" value="Genomic_DNA"/>
</dbReference>
<dbReference type="OrthoDB" id="10327993at2759"/>
<proteinExistence type="predicted"/>
<dbReference type="RefSeq" id="XP_009171587.1">
    <property type="nucleotide sequence ID" value="XM_009173323.1"/>
</dbReference>
<sequence length="280" mass="32107">MHYVCTCITIYRISCQFKHEAAHSVAWKHHKREIQLDSRREADLRENILLAYPISSIHCYTSRVLRLDKSVSLKEAAYKDRLAVAAHTITMLFAIYSFQYFRPGDESVSYTCNSTLIYPTGNDFHMHFSTLSLFHEYTDLTFYSLDASANAKPTFRATAYFPQGGGYGLTRFGDYLSKHTMFSGLFANRFANFDNRLLRLGVLREEPMVIGGQLLSNGTLVNATGMSIDLLDILREKYNFRPPHNSFGTIFKISQYIFIKETTHKVAENSSTAHDRFRPS</sequence>
<dbReference type="KEGG" id="ovi:T265_07727"/>
<name>A0A074ZGB6_OPIVI</name>
<dbReference type="Proteomes" id="UP000054324">
    <property type="component" value="Unassembled WGS sequence"/>
</dbReference>
<organism evidence="1 2">
    <name type="scientific">Opisthorchis viverrini</name>
    <name type="common">Southeast Asian liver fluke</name>
    <dbReference type="NCBI Taxonomy" id="6198"/>
    <lineage>
        <taxon>Eukaryota</taxon>
        <taxon>Metazoa</taxon>
        <taxon>Spiralia</taxon>
        <taxon>Lophotrochozoa</taxon>
        <taxon>Platyhelminthes</taxon>
        <taxon>Trematoda</taxon>
        <taxon>Digenea</taxon>
        <taxon>Opisthorchiida</taxon>
        <taxon>Opisthorchiata</taxon>
        <taxon>Opisthorchiidae</taxon>
        <taxon>Opisthorchis</taxon>
    </lineage>
</organism>
<evidence type="ECO:0000313" key="2">
    <source>
        <dbReference type="Proteomes" id="UP000054324"/>
    </source>
</evidence>